<dbReference type="Pfam" id="PF00010">
    <property type="entry name" value="HLH"/>
    <property type="match status" value="1"/>
</dbReference>
<dbReference type="KEGG" id="atr:18433497"/>
<dbReference type="GO" id="GO:0003700">
    <property type="term" value="F:DNA-binding transcription factor activity"/>
    <property type="evidence" value="ECO:0007669"/>
    <property type="project" value="InterPro"/>
</dbReference>
<dbReference type="HOGENOM" id="CLU_063967_3_0_1"/>
<accession>W1PBL2</accession>
<evidence type="ECO:0000256" key="1">
    <source>
        <dbReference type="ARBA" id="ARBA00023015"/>
    </source>
</evidence>
<feature type="domain" description="BHLH" evidence="5">
    <location>
        <begin position="42"/>
        <end position="91"/>
    </location>
</feature>
<dbReference type="Gene3D" id="4.10.280.10">
    <property type="entry name" value="Helix-loop-helix DNA-binding domain"/>
    <property type="match status" value="1"/>
</dbReference>
<keyword evidence="1" id="KW-0805">Transcription regulation</keyword>
<proteinExistence type="predicted"/>
<gene>
    <name evidence="6" type="ORF">AMTR_s00007p00170710</name>
</gene>
<feature type="compositionally biased region" description="Basic and acidic residues" evidence="4">
    <location>
        <begin position="46"/>
        <end position="58"/>
    </location>
</feature>
<dbReference type="AlphaFoldDB" id="W1PBL2"/>
<keyword evidence="3" id="KW-0804">Transcription</keyword>
<evidence type="ECO:0000256" key="4">
    <source>
        <dbReference type="SAM" id="MobiDB-lite"/>
    </source>
</evidence>
<keyword evidence="7" id="KW-1185">Reference proteome</keyword>
<reference evidence="7" key="1">
    <citation type="journal article" date="2013" name="Science">
        <title>The Amborella genome and the evolution of flowering plants.</title>
        <authorList>
            <consortium name="Amborella Genome Project"/>
        </authorList>
    </citation>
    <scope>NUCLEOTIDE SEQUENCE [LARGE SCALE GENOMIC DNA]</scope>
</reference>
<dbReference type="OMA" id="DFIFMAR"/>
<dbReference type="PANTHER" id="PTHR45844">
    <property type="entry name" value="TRANSCRIPTION FACTOR BHLH30"/>
    <property type="match status" value="1"/>
</dbReference>
<dbReference type="GO" id="GO:0003677">
    <property type="term" value="F:DNA binding"/>
    <property type="evidence" value="ECO:0007669"/>
    <property type="project" value="UniProtKB-KW"/>
</dbReference>
<organism evidence="6 7">
    <name type="scientific">Amborella trichopoda</name>
    <dbReference type="NCBI Taxonomy" id="13333"/>
    <lineage>
        <taxon>Eukaryota</taxon>
        <taxon>Viridiplantae</taxon>
        <taxon>Streptophyta</taxon>
        <taxon>Embryophyta</taxon>
        <taxon>Tracheophyta</taxon>
        <taxon>Spermatophyta</taxon>
        <taxon>Magnoliopsida</taxon>
        <taxon>Amborellales</taxon>
        <taxon>Amborellaceae</taxon>
        <taxon>Amborella</taxon>
    </lineage>
</organism>
<dbReference type="PROSITE" id="PS50888">
    <property type="entry name" value="BHLH"/>
    <property type="match status" value="1"/>
</dbReference>
<dbReference type="InterPro" id="IPR011598">
    <property type="entry name" value="bHLH_dom"/>
</dbReference>
<dbReference type="InterPro" id="IPR045847">
    <property type="entry name" value="AIG1-like"/>
</dbReference>
<dbReference type="PANTHER" id="PTHR45844:SF2">
    <property type="entry name" value="TRANSCRIPTION FACTOR BHLH30"/>
    <property type="match status" value="1"/>
</dbReference>
<dbReference type="OrthoDB" id="71302at2759"/>
<dbReference type="SUPFAM" id="SSF47459">
    <property type="entry name" value="HLH, helix-loop-helix DNA-binding domain"/>
    <property type="match status" value="1"/>
</dbReference>
<dbReference type="Proteomes" id="UP000017836">
    <property type="component" value="Unassembled WGS sequence"/>
</dbReference>
<sequence length="220" mass="24332">MHQQADGSHSPAFISPSLQRGPVPSPRALGTKTPSDDAQAVASQKSHSEAERRRRERINGHLSTLRQLLPCTSKMDKASLLREVVDSLKELKRKASEISKDLSCPTDTDELRVELCNSGSPNSAFPLIKASFCCEDRPQLVADLIRALQSLRLRTVKANISTLGGRVRNDFIFMARERVSVTTIQEALRAVLIRGSNGESTLDACNKRQKRILSFVHGLF</sequence>
<evidence type="ECO:0000256" key="3">
    <source>
        <dbReference type="ARBA" id="ARBA00023163"/>
    </source>
</evidence>
<name>W1PBL2_AMBTC</name>
<dbReference type="STRING" id="13333.W1PBL2"/>
<dbReference type="GO" id="GO:0046983">
    <property type="term" value="F:protein dimerization activity"/>
    <property type="evidence" value="ECO:0007669"/>
    <property type="project" value="InterPro"/>
</dbReference>
<evidence type="ECO:0000256" key="2">
    <source>
        <dbReference type="ARBA" id="ARBA00023125"/>
    </source>
</evidence>
<dbReference type="Gramene" id="ERN05323">
    <property type="protein sequence ID" value="ERN05323"/>
    <property type="gene ID" value="AMTR_s00007p00170710"/>
</dbReference>
<evidence type="ECO:0000259" key="5">
    <source>
        <dbReference type="PROSITE" id="PS50888"/>
    </source>
</evidence>
<feature type="region of interest" description="Disordered" evidence="4">
    <location>
        <begin position="1"/>
        <end position="58"/>
    </location>
</feature>
<evidence type="ECO:0000313" key="6">
    <source>
        <dbReference type="EMBL" id="ERN05323.1"/>
    </source>
</evidence>
<dbReference type="SMART" id="SM00353">
    <property type="entry name" value="HLH"/>
    <property type="match status" value="1"/>
</dbReference>
<keyword evidence="2" id="KW-0238">DNA-binding</keyword>
<dbReference type="InterPro" id="IPR036638">
    <property type="entry name" value="HLH_DNA-bd_sf"/>
</dbReference>
<protein>
    <recommendedName>
        <fullName evidence="5">BHLH domain-containing protein</fullName>
    </recommendedName>
</protein>
<dbReference type="eggNOG" id="ENOG502QRXD">
    <property type="taxonomic scope" value="Eukaryota"/>
</dbReference>
<evidence type="ECO:0000313" key="7">
    <source>
        <dbReference type="Proteomes" id="UP000017836"/>
    </source>
</evidence>
<dbReference type="EMBL" id="KI394011">
    <property type="protein sequence ID" value="ERN05323.1"/>
    <property type="molecule type" value="Genomic_DNA"/>
</dbReference>